<comment type="caution">
    <text evidence="1">The sequence shown here is derived from an EMBL/GenBank/DDBJ whole genome shotgun (WGS) entry which is preliminary data.</text>
</comment>
<dbReference type="EMBL" id="UYJE01002742">
    <property type="protein sequence ID" value="VDI13255.1"/>
    <property type="molecule type" value="Genomic_DNA"/>
</dbReference>
<evidence type="ECO:0000313" key="2">
    <source>
        <dbReference type="Proteomes" id="UP000596742"/>
    </source>
</evidence>
<keyword evidence="2" id="KW-1185">Reference proteome</keyword>
<organism evidence="1 2">
    <name type="scientific">Mytilus galloprovincialis</name>
    <name type="common">Mediterranean mussel</name>
    <dbReference type="NCBI Taxonomy" id="29158"/>
    <lineage>
        <taxon>Eukaryota</taxon>
        <taxon>Metazoa</taxon>
        <taxon>Spiralia</taxon>
        <taxon>Lophotrochozoa</taxon>
        <taxon>Mollusca</taxon>
        <taxon>Bivalvia</taxon>
        <taxon>Autobranchia</taxon>
        <taxon>Pteriomorphia</taxon>
        <taxon>Mytilida</taxon>
        <taxon>Mytiloidea</taxon>
        <taxon>Mytilidae</taxon>
        <taxon>Mytilinae</taxon>
        <taxon>Mytilus</taxon>
    </lineage>
</organism>
<dbReference type="Proteomes" id="UP000596742">
    <property type="component" value="Unassembled WGS sequence"/>
</dbReference>
<reference evidence="1" key="1">
    <citation type="submission" date="2018-11" db="EMBL/GenBank/DDBJ databases">
        <authorList>
            <person name="Alioto T."/>
            <person name="Alioto T."/>
        </authorList>
    </citation>
    <scope>NUCLEOTIDE SEQUENCE</scope>
</reference>
<accession>A0A8B6D3K6</accession>
<sequence>MAPTKIDCTSTDNRFTTTYLPAVGASAGKKASLKKISRPTTVQRQVTLLVDRCGQHLITTTRHPSGIDTFFDQGSDVPNPRELDPSRKNLMVNLMVFDDLMLRKQNTCKDNVDCFYLCQNYFTLPRQSIRENANFPCLFQQNAKNIDHIRHDHCNDLTKEQYSLTLCVSIAGPSPMDL</sequence>
<protein>
    <submittedName>
        <fullName evidence="1">Uncharacterized protein</fullName>
    </submittedName>
</protein>
<gene>
    <name evidence="1" type="ORF">MGAL_10B074915</name>
</gene>
<dbReference type="OrthoDB" id="6818379at2759"/>
<dbReference type="AlphaFoldDB" id="A0A8B6D3K6"/>
<evidence type="ECO:0000313" key="1">
    <source>
        <dbReference type="EMBL" id="VDI13255.1"/>
    </source>
</evidence>
<proteinExistence type="predicted"/>
<name>A0A8B6D3K6_MYTGA</name>